<dbReference type="PANTHER" id="PTHR30121:SF6">
    <property type="entry name" value="SLR6007 PROTEIN"/>
    <property type="match status" value="1"/>
</dbReference>
<evidence type="ECO:0000313" key="2">
    <source>
        <dbReference type="EMBL" id="QGZ99561.1"/>
    </source>
</evidence>
<evidence type="ECO:0000313" key="3">
    <source>
        <dbReference type="Proteomes" id="UP000430508"/>
    </source>
</evidence>
<dbReference type="EMBL" id="CP046996">
    <property type="protein sequence ID" value="QGZ99561.1"/>
    <property type="molecule type" value="Genomic_DNA"/>
</dbReference>
<organism evidence="2 3">
    <name type="scientific">Dehalobacter restrictus</name>
    <dbReference type="NCBI Taxonomy" id="55583"/>
    <lineage>
        <taxon>Bacteria</taxon>
        <taxon>Bacillati</taxon>
        <taxon>Bacillota</taxon>
        <taxon>Clostridia</taxon>
        <taxon>Eubacteriales</taxon>
        <taxon>Desulfitobacteriaceae</taxon>
        <taxon>Dehalobacter</taxon>
    </lineage>
</organism>
<name>A0A857DGE0_9FIRM</name>
<evidence type="ECO:0000259" key="1">
    <source>
        <dbReference type="Pfam" id="PF19044"/>
    </source>
</evidence>
<dbReference type="SUPFAM" id="SSF52540">
    <property type="entry name" value="P-loop containing nucleoside triphosphate hydrolases"/>
    <property type="match status" value="1"/>
</dbReference>
<dbReference type="NCBIfam" id="NF045971">
    <property type="entry name" value="conju_CD1110"/>
    <property type="match status" value="1"/>
</dbReference>
<dbReference type="InterPro" id="IPR043964">
    <property type="entry name" value="P-loop_TraG"/>
</dbReference>
<reference evidence="2 3" key="1">
    <citation type="submission" date="2019-12" db="EMBL/GenBank/DDBJ databases">
        <title>Sequence classification of anaerobic respiratory reductive dehalogenases: First we see many, then we see few.</title>
        <authorList>
            <person name="Molenda O."/>
            <person name="Puentes Jacome L.A."/>
            <person name="Cao X."/>
            <person name="Nesbo C.L."/>
            <person name="Tang S."/>
            <person name="Morson N."/>
            <person name="Patron J."/>
            <person name="Lomheim L."/>
            <person name="Wishart D.S."/>
            <person name="Edwards E.A."/>
        </authorList>
    </citation>
    <scope>NUCLEOTIDE SEQUENCE [LARGE SCALE GENOMIC DNA]</scope>
    <source>
        <strain evidence="2 3">12DCA</strain>
    </source>
</reference>
<dbReference type="RefSeq" id="WP_158208137.1">
    <property type="nucleotide sequence ID" value="NZ_CP046996.1"/>
</dbReference>
<dbReference type="InterPro" id="IPR051162">
    <property type="entry name" value="T4SS_component"/>
</dbReference>
<accession>A0A857DGE0</accession>
<dbReference type="AlphaFoldDB" id="A0A857DGE0"/>
<feature type="domain" description="TraG P-loop" evidence="1">
    <location>
        <begin position="430"/>
        <end position="740"/>
    </location>
</feature>
<proteinExistence type="predicted"/>
<protein>
    <submittedName>
        <fullName evidence="2">DUF87 domain-containing protein</fullName>
    </submittedName>
</protein>
<dbReference type="Gene3D" id="1.10.8.730">
    <property type="match status" value="1"/>
</dbReference>
<dbReference type="Proteomes" id="UP000430508">
    <property type="component" value="Chromosome"/>
</dbReference>
<sequence>MIKTLQKMMKQDKEKFVIPKGVQQVIPIKAVWPDGIFKVGNKFSKSFRFTDINYAVASKEDKEAMFLSYSELLNSLDSGATTKITINNRRLNKTDFESSILIPLREDALDEYRAEYNRMLLDKATGVSNIVQDKYVTVSVLKKNIEEARNYFSRIGADLITHFSHLGSKCAELDAVDRLRILHDFFRAGEETDFRFDLSETMRKGHDFKDYICPDTFEFEKDHFRMGNKFGRVIFLREYASYIKDSMVSELCDLNRSMMLSLDIIPIPTDEAVREVENRLLGVETNITNWQRRQNQNNNFSAVVPYDMEQQRKESKEFLDDLTTRDQRMMFAVLTMVHVADSKEQLDSDTETLLTTVRKHLCQFSTLTFQQMDGLNTALPIGLRKIEAIRTLTTESTAVFIPFRAQEISHSGGIYYGQNVISKNMIIANRKCLLNGNSFILGVSGSGKSFTAKREIVNQILSSDDDIILIDPEREYSLLVKAMGGEIIHISATSPNHINAMDMNRDYGDGANPVILKSEFVLSLCEQLIGGQNLGAKQKSLIDRCTASVYRKYLQSNFEGITPTLQDFHAELIKQDESEAQEIALAIELFTSGSLNTFAKPTNVDVNNRLICYDILDLGKQLLPIGMLVVLDSILNRITQNRAKGKNTFIIIDEIYLLFQHEYSANFLFTLWKRVRKYGAFCTGITQNVDDLLQSHTAKTMLANSEFIVMLNQASTDRMELARLLNISDLQLSYITNVDAGNGLIKVGSSLVPFADQFPRNTRLYRLMTTKPSEISDGFVNSGKPVI</sequence>
<dbReference type="Pfam" id="PF19044">
    <property type="entry name" value="P-loop_TraG"/>
    <property type="match status" value="1"/>
</dbReference>
<dbReference type="PANTHER" id="PTHR30121">
    <property type="entry name" value="UNCHARACTERIZED PROTEIN YJGR-RELATED"/>
    <property type="match status" value="1"/>
</dbReference>
<gene>
    <name evidence="2" type="ORF">GQ588_02285</name>
</gene>
<dbReference type="Gene3D" id="3.40.50.300">
    <property type="entry name" value="P-loop containing nucleotide triphosphate hydrolases"/>
    <property type="match status" value="1"/>
</dbReference>
<dbReference type="InterPro" id="IPR027417">
    <property type="entry name" value="P-loop_NTPase"/>
</dbReference>